<evidence type="ECO:0000313" key="2">
    <source>
        <dbReference type="Proteomes" id="UP001055879"/>
    </source>
</evidence>
<protein>
    <submittedName>
        <fullName evidence="1">Uncharacterized protein</fullName>
    </submittedName>
</protein>
<keyword evidence="2" id="KW-1185">Reference proteome</keyword>
<proteinExistence type="predicted"/>
<name>A0ACB9CMF8_ARCLA</name>
<reference evidence="2" key="1">
    <citation type="journal article" date="2022" name="Mol. Ecol. Resour.">
        <title>The genomes of chicory, endive, great burdock and yacon provide insights into Asteraceae palaeo-polyploidization history and plant inulin production.</title>
        <authorList>
            <person name="Fan W."/>
            <person name="Wang S."/>
            <person name="Wang H."/>
            <person name="Wang A."/>
            <person name="Jiang F."/>
            <person name="Liu H."/>
            <person name="Zhao H."/>
            <person name="Xu D."/>
            <person name="Zhang Y."/>
        </authorList>
    </citation>
    <scope>NUCLEOTIDE SEQUENCE [LARGE SCALE GENOMIC DNA]</scope>
    <source>
        <strain evidence="2">cv. Niubang</strain>
    </source>
</reference>
<reference evidence="1 2" key="2">
    <citation type="journal article" date="2022" name="Mol. Ecol. Resour.">
        <title>The genomes of chicory, endive, great burdock and yacon provide insights into Asteraceae paleo-polyploidization history and plant inulin production.</title>
        <authorList>
            <person name="Fan W."/>
            <person name="Wang S."/>
            <person name="Wang H."/>
            <person name="Wang A."/>
            <person name="Jiang F."/>
            <person name="Liu H."/>
            <person name="Zhao H."/>
            <person name="Xu D."/>
            <person name="Zhang Y."/>
        </authorList>
    </citation>
    <scope>NUCLEOTIDE SEQUENCE [LARGE SCALE GENOMIC DNA]</scope>
    <source>
        <strain evidence="2">cv. Niubang</strain>
    </source>
</reference>
<organism evidence="1 2">
    <name type="scientific">Arctium lappa</name>
    <name type="common">Greater burdock</name>
    <name type="synonym">Lappa major</name>
    <dbReference type="NCBI Taxonomy" id="4217"/>
    <lineage>
        <taxon>Eukaryota</taxon>
        <taxon>Viridiplantae</taxon>
        <taxon>Streptophyta</taxon>
        <taxon>Embryophyta</taxon>
        <taxon>Tracheophyta</taxon>
        <taxon>Spermatophyta</taxon>
        <taxon>Magnoliopsida</taxon>
        <taxon>eudicotyledons</taxon>
        <taxon>Gunneridae</taxon>
        <taxon>Pentapetalae</taxon>
        <taxon>asterids</taxon>
        <taxon>campanulids</taxon>
        <taxon>Asterales</taxon>
        <taxon>Asteraceae</taxon>
        <taxon>Carduoideae</taxon>
        <taxon>Cardueae</taxon>
        <taxon>Arctiinae</taxon>
        <taxon>Arctium</taxon>
    </lineage>
</organism>
<dbReference type="EMBL" id="CM042050">
    <property type="protein sequence ID" value="KAI3735509.1"/>
    <property type="molecule type" value="Genomic_DNA"/>
</dbReference>
<dbReference type="Proteomes" id="UP001055879">
    <property type="component" value="Linkage Group LG04"/>
</dbReference>
<sequence length="87" mass="9996">MLGLVCIVVLISLLSSSRGGRESLKLIDRRRGEERQSWVFIKSSKVSDRIIRISTRFKLRTPGKRELERADKGKREDVAGRDRRPSS</sequence>
<comment type="caution">
    <text evidence="1">The sequence shown here is derived from an EMBL/GenBank/DDBJ whole genome shotgun (WGS) entry which is preliminary data.</text>
</comment>
<evidence type="ECO:0000313" key="1">
    <source>
        <dbReference type="EMBL" id="KAI3735509.1"/>
    </source>
</evidence>
<accession>A0ACB9CMF8</accession>
<gene>
    <name evidence="1" type="ORF">L6452_15009</name>
</gene>